<evidence type="ECO:0000313" key="6">
    <source>
        <dbReference type="Proteomes" id="UP001267290"/>
    </source>
</evidence>
<dbReference type="Pfam" id="PF03323">
    <property type="entry name" value="GerA"/>
    <property type="match status" value="1"/>
</dbReference>
<keyword evidence="2 4" id="KW-0472">Membrane</keyword>
<evidence type="ECO:0000256" key="2">
    <source>
        <dbReference type="ARBA" id="ARBA00023136"/>
    </source>
</evidence>
<organism evidence="5 6">
    <name type="scientific">Paenibacillus qinlingensis</name>
    <dbReference type="NCBI Taxonomy" id="1837343"/>
    <lineage>
        <taxon>Bacteria</taxon>
        <taxon>Bacillati</taxon>
        <taxon>Bacillota</taxon>
        <taxon>Bacilli</taxon>
        <taxon>Bacillales</taxon>
        <taxon>Paenibacillaceae</taxon>
        <taxon>Paenibacillus</taxon>
    </lineage>
</organism>
<dbReference type="RefSeq" id="WP_310499301.1">
    <property type="nucleotide sequence ID" value="NZ_JAVDSB010000004.1"/>
</dbReference>
<feature type="transmembrane region" description="Helical" evidence="4">
    <location>
        <begin position="322"/>
        <end position="341"/>
    </location>
</feature>
<feature type="transmembrane region" description="Helical" evidence="4">
    <location>
        <begin position="446"/>
        <end position="469"/>
    </location>
</feature>
<reference evidence="5 6" key="1">
    <citation type="submission" date="2023-07" db="EMBL/GenBank/DDBJ databases">
        <title>Sorghum-associated microbial communities from plants grown in Nebraska, USA.</title>
        <authorList>
            <person name="Schachtman D."/>
        </authorList>
    </citation>
    <scope>NUCLEOTIDE SEQUENCE [LARGE SCALE GENOMIC DNA]</scope>
    <source>
        <strain evidence="5 6">CC258</strain>
    </source>
</reference>
<dbReference type="PANTHER" id="PTHR22550">
    <property type="entry name" value="SPORE GERMINATION PROTEIN"/>
    <property type="match status" value="1"/>
</dbReference>
<name>A0ABU1NWB0_9BACL</name>
<feature type="region of interest" description="Disordered" evidence="3">
    <location>
        <begin position="15"/>
        <end position="34"/>
    </location>
</feature>
<dbReference type="PIRSF" id="PIRSF005690">
    <property type="entry name" value="GerBA"/>
    <property type="match status" value="1"/>
</dbReference>
<sequence length="533" mass="59741">MSERDLVSKLIKKLSRKHPTVHNQSQNPQPSEIEADQHKLYRDLEQNEEMLRSIYHNCSDVVFRSVRIGGRIKAILVYIEGLSDALAVDEYVIAPLIREDSEQNHEVWQFVERRISVSEVSEVHTFKQCVDYISNGNPILLCDKEAKGLALGLCKWEKRGIEEPVAEVGIRGPREGFTETLRITTSQIRRIIKSPKLKMEAMKMGEYTQTNVVLAYIEGLVDESLLVEVRNRLQRIRIDGILESGYIEELIEDAPYSPFPQLLSTERPDVTCGNLLEGRFAILIEGTPFVLIAPISIFSLFQSAEDYYQRFVISTLIRWLRYGFILISLLLPSVYVALLTFHQEMVPGSLLISMASAREAVPFPALVEAMLMEVTFEALREAGVRLPKQVGAAVSIVGALVIGQAAVQAGLVSAPMVIVVAITGIASFLVPRYVSGIAIRMLRFPLIFLAGTLGLLGIMMGLIAIVLHMCSLRSFGVPYLSSLTSPKLSEMKDILIRAPWWMMDKRPHFTGQDYNEIRQAPGQKPSPKQDSET</sequence>
<keyword evidence="4" id="KW-0812">Transmembrane</keyword>
<evidence type="ECO:0000256" key="1">
    <source>
        <dbReference type="ARBA" id="ARBA00005278"/>
    </source>
</evidence>
<evidence type="ECO:0000256" key="4">
    <source>
        <dbReference type="SAM" id="Phobius"/>
    </source>
</evidence>
<feature type="transmembrane region" description="Helical" evidence="4">
    <location>
        <begin position="280"/>
        <end position="301"/>
    </location>
</feature>
<feature type="transmembrane region" description="Helical" evidence="4">
    <location>
        <begin position="390"/>
        <end position="407"/>
    </location>
</feature>
<dbReference type="InterPro" id="IPR004995">
    <property type="entry name" value="Spore_Ger"/>
</dbReference>
<dbReference type="EMBL" id="JAVDSB010000004">
    <property type="protein sequence ID" value="MDR6551738.1"/>
    <property type="molecule type" value="Genomic_DNA"/>
</dbReference>
<keyword evidence="4" id="KW-1133">Transmembrane helix</keyword>
<accession>A0ABU1NWB0</accession>
<dbReference type="Proteomes" id="UP001267290">
    <property type="component" value="Unassembled WGS sequence"/>
</dbReference>
<evidence type="ECO:0000313" key="5">
    <source>
        <dbReference type="EMBL" id="MDR6551738.1"/>
    </source>
</evidence>
<comment type="similarity">
    <text evidence="1">Belongs to the GerABKA family.</text>
</comment>
<proteinExistence type="inferred from homology"/>
<dbReference type="InterPro" id="IPR050768">
    <property type="entry name" value="UPF0353/GerABKA_families"/>
</dbReference>
<dbReference type="PANTHER" id="PTHR22550:SF5">
    <property type="entry name" value="LEUCINE ZIPPER PROTEIN 4"/>
    <property type="match status" value="1"/>
</dbReference>
<gene>
    <name evidence="5" type="ORF">J2736_002927</name>
</gene>
<feature type="transmembrane region" description="Helical" evidence="4">
    <location>
        <begin position="413"/>
        <end position="434"/>
    </location>
</feature>
<protein>
    <submittedName>
        <fullName evidence="5">Spore germination protein KA</fullName>
    </submittedName>
</protein>
<comment type="caution">
    <text evidence="5">The sequence shown here is derived from an EMBL/GenBank/DDBJ whole genome shotgun (WGS) entry which is preliminary data.</text>
</comment>
<evidence type="ECO:0000256" key="3">
    <source>
        <dbReference type="SAM" id="MobiDB-lite"/>
    </source>
</evidence>
<feature type="compositionally biased region" description="Polar residues" evidence="3">
    <location>
        <begin position="21"/>
        <end position="30"/>
    </location>
</feature>
<keyword evidence="6" id="KW-1185">Reference proteome</keyword>